<evidence type="ECO:0000313" key="1">
    <source>
        <dbReference type="EMBL" id="KAJ7410183.1"/>
    </source>
</evidence>
<sequence length="113" mass="12847">MCPEKGKGAGKGSGAQVFGEEQLKKLGLFRLEKRSPRGDLSALYNYLKGGCSKVEVSFFFQVTSDRMRENGLRKLYIRHWEEFIHLKDGHALEQAAQILVDKMSSTELDKHIM</sequence>
<accession>A0ABQ9D0P9</accession>
<proteinExistence type="predicted"/>
<keyword evidence="2" id="KW-1185">Reference proteome</keyword>
<evidence type="ECO:0000313" key="2">
    <source>
        <dbReference type="Proteomes" id="UP001145742"/>
    </source>
</evidence>
<organism evidence="1 2">
    <name type="scientific">Willisornis vidua</name>
    <name type="common">Xingu scale-backed antbird</name>
    <dbReference type="NCBI Taxonomy" id="1566151"/>
    <lineage>
        <taxon>Eukaryota</taxon>
        <taxon>Metazoa</taxon>
        <taxon>Chordata</taxon>
        <taxon>Craniata</taxon>
        <taxon>Vertebrata</taxon>
        <taxon>Euteleostomi</taxon>
        <taxon>Archelosauria</taxon>
        <taxon>Archosauria</taxon>
        <taxon>Dinosauria</taxon>
        <taxon>Saurischia</taxon>
        <taxon>Theropoda</taxon>
        <taxon>Coelurosauria</taxon>
        <taxon>Aves</taxon>
        <taxon>Neognathae</taxon>
        <taxon>Neoaves</taxon>
        <taxon>Telluraves</taxon>
        <taxon>Australaves</taxon>
        <taxon>Passeriformes</taxon>
        <taxon>Thamnophilidae</taxon>
        <taxon>Willisornis</taxon>
    </lineage>
</organism>
<gene>
    <name evidence="1" type="ORF">WISP_110070</name>
</gene>
<dbReference type="EMBL" id="WHWB01034422">
    <property type="protein sequence ID" value="KAJ7410183.1"/>
    <property type="molecule type" value="Genomic_DNA"/>
</dbReference>
<protein>
    <submittedName>
        <fullName evidence="1">Uncharacterized protein</fullName>
    </submittedName>
</protein>
<reference evidence="1" key="1">
    <citation type="submission" date="2019-10" db="EMBL/GenBank/DDBJ databases">
        <authorList>
            <person name="Soares A.E.R."/>
            <person name="Aleixo A."/>
            <person name="Schneider P."/>
            <person name="Miyaki C.Y."/>
            <person name="Schneider M.P."/>
            <person name="Mello C."/>
            <person name="Vasconcelos A.T.R."/>
        </authorList>
    </citation>
    <scope>NUCLEOTIDE SEQUENCE</scope>
    <source>
        <tissue evidence="1">Muscle</tissue>
    </source>
</reference>
<name>A0ABQ9D0P9_9PASS</name>
<dbReference type="Proteomes" id="UP001145742">
    <property type="component" value="Unassembled WGS sequence"/>
</dbReference>
<comment type="caution">
    <text evidence="1">The sequence shown here is derived from an EMBL/GenBank/DDBJ whole genome shotgun (WGS) entry which is preliminary data.</text>
</comment>